<evidence type="ECO:0000313" key="2">
    <source>
        <dbReference type="EMBL" id="KKW17457.1"/>
    </source>
</evidence>
<evidence type="ECO:0000313" key="3">
    <source>
        <dbReference type="Proteomes" id="UP000033982"/>
    </source>
</evidence>
<keyword evidence="1" id="KW-1133">Transmembrane helix</keyword>
<reference evidence="2 3" key="1">
    <citation type="journal article" date="2015" name="Nature">
        <title>rRNA introns, odd ribosomes, and small enigmatic genomes across a large radiation of phyla.</title>
        <authorList>
            <person name="Brown C.T."/>
            <person name="Hug L.A."/>
            <person name="Thomas B.C."/>
            <person name="Sharon I."/>
            <person name="Castelle C.J."/>
            <person name="Singh A."/>
            <person name="Wilkins M.J."/>
            <person name="Williams K.H."/>
            <person name="Banfield J.F."/>
        </authorList>
    </citation>
    <scope>NUCLEOTIDE SEQUENCE [LARGE SCALE GENOMIC DNA]</scope>
</reference>
<dbReference type="EMBL" id="LCQN01000003">
    <property type="protein sequence ID" value="KKW17457.1"/>
    <property type="molecule type" value="Genomic_DNA"/>
</dbReference>
<keyword evidence="1" id="KW-0812">Transmembrane</keyword>
<sequence>MLLLLNAIRYTLYSMNWLRAHRYTATLIAAAVFVVVGGILAKNKEGTVVLISGDTRNVSVGYPYYAPPAISPEVKPPEIADNASPRALFFGQKVKLEETPAISPEVKPPEVLAVTRNNSLDNQYALFFKALSNILSPVDKRTPEQKVLFDYGNQVGLAIRNFEDTHGNVTQVLRDFFDSRTDFAKIASIPEAADKYAQLTALIGGKNQSVSKESAMANVQGVVNDYAQLSVAIRNVPNVPPQVESANAKLSRGYSDVAQGLSLLTKTENEAQLLEAIKAYNADADEFIENYVYLIQLFSAYGVKFSANDPGSVFSFSFGGL</sequence>
<comment type="caution">
    <text evidence="2">The sequence shown here is derived from an EMBL/GenBank/DDBJ whole genome shotgun (WGS) entry which is preliminary data.</text>
</comment>
<organism evidence="2 3">
    <name type="scientific">Candidatus Magasanikbacteria bacterium GW2011_GWA2_50_22</name>
    <dbReference type="NCBI Taxonomy" id="1619043"/>
    <lineage>
        <taxon>Bacteria</taxon>
        <taxon>Candidatus Magasanikiibacteriota</taxon>
    </lineage>
</organism>
<name>A0A0G1YR15_9BACT</name>
<accession>A0A0G1YR15</accession>
<gene>
    <name evidence="2" type="ORF">UY58_C0003G0034</name>
</gene>
<dbReference type="Proteomes" id="UP000033982">
    <property type="component" value="Unassembled WGS sequence"/>
</dbReference>
<proteinExistence type="predicted"/>
<keyword evidence="1" id="KW-0472">Membrane</keyword>
<feature type="transmembrane region" description="Helical" evidence="1">
    <location>
        <begin position="20"/>
        <end position="41"/>
    </location>
</feature>
<dbReference type="AlphaFoldDB" id="A0A0G1YR15"/>
<evidence type="ECO:0000256" key="1">
    <source>
        <dbReference type="SAM" id="Phobius"/>
    </source>
</evidence>
<protein>
    <submittedName>
        <fullName evidence="2">Uncharacterized protein</fullName>
    </submittedName>
</protein>